<organism evidence="3 4">
    <name type="scientific">Pararobbsia alpina</name>
    <dbReference type="NCBI Taxonomy" id="621374"/>
    <lineage>
        <taxon>Bacteria</taxon>
        <taxon>Pseudomonadati</taxon>
        <taxon>Pseudomonadota</taxon>
        <taxon>Betaproteobacteria</taxon>
        <taxon>Burkholderiales</taxon>
        <taxon>Burkholderiaceae</taxon>
        <taxon>Pararobbsia</taxon>
    </lineage>
</organism>
<dbReference type="Gene3D" id="3.40.50.10610">
    <property type="entry name" value="ABC-type transport auxiliary lipoprotein component"/>
    <property type="match status" value="1"/>
</dbReference>
<feature type="signal peptide" evidence="1">
    <location>
        <begin position="1"/>
        <end position="23"/>
    </location>
</feature>
<evidence type="ECO:0000313" key="3">
    <source>
        <dbReference type="EMBL" id="CAB3776748.1"/>
    </source>
</evidence>
<dbReference type="SUPFAM" id="SSF159594">
    <property type="entry name" value="XCC0632-like"/>
    <property type="match status" value="1"/>
</dbReference>
<protein>
    <recommendedName>
        <fullName evidence="2">ABC-type transport auxiliary lipoprotein component domain-containing protein</fullName>
    </recommendedName>
</protein>
<reference evidence="3 4" key="1">
    <citation type="submission" date="2020-04" db="EMBL/GenBank/DDBJ databases">
        <authorList>
            <person name="De Canck E."/>
        </authorList>
    </citation>
    <scope>NUCLEOTIDE SEQUENCE [LARGE SCALE GENOMIC DNA]</scope>
    <source>
        <strain evidence="3 4">LMG 28138</strain>
    </source>
</reference>
<evidence type="ECO:0000313" key="4">
    <source>
        <dbReference type="Proteomes" id="UP000494115"/>
    </source>
</evidence>
<accession>A0A6S7B1M5</accession>
<dbReference type="EMBL" id="CADIKM010000001">
    <property type="protein sequence ID" value="CAB3776748.1"/>
    <property type="molecule type" value="Genomic_DNA"/>
</dbReference>
<feature type="chain" id="PRO_5028947299" description="ABC-type transport auxiliary lipoprotein component domain-containing protein" evidence="1">
    <location>
        <begin position="24"/>
        <end position="195"/>
    </location>
</feature>
<keyword evidence="4" id="KW-1185">Reference proteome</keyword>
<proteinExistence type="predicted"/>
<dbReference type="Proteomes" id="UP000494115">
    <property type="component" value="Unassembled WGS sequence"/>
</dbReference>
<dbReference type="InterPro" id="IPR005586">
    <property type="entry name" value="ABC_trans_aux"/>
</dbReference>
<name>A0A6S7B1M5_9BURK</name>
<keyword evidence="1" id="KW-0732">Signal</keyword>
<dbReference type="Pfam" id="PF03886">
    <property type="entry name" value="ABC_trans_aux"/>
    <property type="match status" value="1"/>
</dbReference>
<evidence type="ECO:0000259" key="2">
    <source>
        <dbReference type="Pfam" id="PF03886"/>
    </source>
</evidence>
<feature type="domain" description="ABC-type transport auxiliary lipoprotein component" evidence="2">
    <location>
        <begin position="28"/>
        <end position="186"/>
    </location>
</feature>
<dbReference type="PROSITE" id="PS51257">
    <property type="entry name" value="PROKAR_LIPOPROTEIN"/>
    <property type="match status" value="1"/>
</dbReference>
<dbReference type="AlphaFoldDB" id="A0A6S7B1M5"/>
<sequence>MIRPSLRPAIVLVVAMLAGCASQKSDFYTLSVEAPSDTTRSTEMISVVVGAVTVPELIDRPQIVIRGGANQVDIDEFARWAEPLKSQIPRVIAGDLALVLNSPRVSVYPIAGDSAGAFRVRTDVERFDAVPGESVTVDVMWSVSPPGKGRPISGRTTVREPCTGPGYGALVAAWSRALATVSRDIASAIRPAPAL</sequence>
<gene>
    <name evidence="3" type="ORF">LMG28138_00213</name>
</gene>
<evidence type="ECO:0000256" key="1">
    <source>
        <dbReference type="SAM" id="SignalP"/>
    </source>
</evidence>